<sequence>MGFRKKGARPGQGQPRDGIVAGGRPFARHNRGAGQAAPTATVYVVMGEVIQAPSHSSPLGGIAMPSVIPHVVSENVSEFGLDDGVMLDGLCNDNGAPDQVMNDQAAQPAVLPSFGSGGPDLVPAAPGMEPTSFKADMSDPEWRKAMANEIQALEDNDTWRMKSLPPGKKALGSRWV</sequence>
<evidence type="ECO:0000256" key="1">
    <source>
        <dbReference type="SAM" id="MobiDB-lite"/>
    </source>
</evidence>
<dbReference type="EMBL" id="BAABME010017327">
    <property type="protein sequence ID" value="GAA0149666.1"/>
    <property type="molecule type" value="Genomic_DNA"/>
</dbReference>
<dbReference type="Proteomes" id="UP001454036">
    <property type="component" value="Unassembled WGS sequence"/>
</dbReference>
<organism evidence="2 3">
    <name type="scientific">Lithospermum erythrorhizon</name>
    <name type="common">Purple gromwell</name>
    <name type="synonym">Lithospermum officinale var. erythrorhizon</name>
    <dbReference type="NCBI Taxonomy" id="34254"/>
    <lineage>
        <taxon>Eukaryota</taxon>
        <taxon>Viridiplantae</taxon>
        <taxon>Streptophyta</taxon>
        <taxon>Embryophyta</taxon>
        <taxon>Tracheophyta</taxon>
        <taxon>Spermatophyta</taxon>
        <taxon>Magnoliopsida</taxon>
        <taxon>eudicotyledons</taxon>
        <taxon>Gunneridae</taxon>
        <taxon>Pentapetalae</taxon>
        <taxon>asterids</taxon>
        <taxon>lamiids</taxon>
        <taxon>Boraginales</taxon>
        <taxon>Boraginaceae</taxon>
        <taxon>Boraginoideae</taxon>
        <taxon>Lithospermeae</taxon>
        <taxon>Lithospermum</taxon>
    </lineage>
</organism>
<keyword evidence="3" id="KW-1185">Reference proteome</keyword>
<gene>
    <name evidence="2" type="ORF">LIER_36969</name>
</gene>
<evidence type="ECO:0000313" key="2">
    <source>
        <dbReference type="EMBL" id="GAA0149666.1"/>
    </source>
</evidence>
<proteinExistence type="predicted"/>
<evidence type="ECO:0000313" key="3">
    <source>
        <dbReference type="Proteomes" id="UP001454036"/>
    </source>
</evidence>
<name>A0AAV3PFA0_LITER</name>
<protein>
    <submittedName>
        <fullName evidence="2">Uncharacterized protein</fullName>
    </submittedName>
</protein>
<accession>A0AAV3PFA0</accession>
<feature type="region of interest" description="Disordered" evidence="1">
    <location>
        <begin position="1"/>
        <end position="33"/>
    </location>
</feature>
<reference evidence="2 3" key="1">
    <citation type="submission" date="2024-01" db="EMBL/GenBank/DDBJ databases">
        <title>The complete chloroplast genome sequence of Lithospermum erythrorhizon: insights into the phylogenetic relationship among Boraginaceae species and the maternal lineages of purple gromwells.</title>
        <authorList>
            <person name="Okada T."/>
            <person name="Watanabe K."/>
        </authorList>
    </citation>
    <scope>NUCLEOTIDE SEQUENCE [LARGE SCALE GENOMIC DNA]</scope>
</reference>
<comment type="caution">
    <text evidence="2">The sequence shown here is derived from an EMBL/GenBank/DDBJ whole genome shotgun (WGS) entry which is preliminary data.</text>
</comment>
<dbReference type="AlphaFoldDB" id="A0AAV3PFA0"/>